<dbReference type="InterPro" id="IPR002159">
    <property type="entry name" value="CD36_fam"/>
</dbReference>
<dbReference type="GO" id="GO:0005737">
    <property type="term" value="C:cytoplasm"/>
    <property type="evidence" value="ECO:0007669"/>
    <property type="project" value="TreeGrafter"/>
</dbReference>
<keyword evidence="16" id="KW-1185">Reference proteome</keyword>
<keyword evidence="3" id="KW-1003">Cell membrane</keyword>
<evidence type="ECO:0000256" key="4">
    <source>
        <dbReference type="ARBA" id="ARBA00022606"/>
    </source>
</evidence>
<keyword evidence="10" id="KW-0675">Receptor</keyword>
<evidence type="ECO:0000256" key="1">
    <source>
        <dbReference type="ARBA" id="ARBA00004236"/>
    </source>
</evidence>
<dbReference type="OrthoDB" id="195015at2759"/>
<keyword evidence="5 13" id="KW-0812">Transmembrane</keyword>
<keyword evidence="4" id="KW-0716">Sensory transduction</keyword>
<evidence type="ECO:0000313" key="16">
    <source>
        <dbReference type="Proteomes" id="UP000299102"/>
    </source>
</evidence>
<gene>
    <name evidence="15" type="ORF">EVAR_68045_1</name>
</gene>
<proteinExistence type="inferred from homology"/>
<dbReference type="GO" id="GO:0005044">
    <property type="term" value="F:scavenger receptor activity"/>
    <property type="evidence" value="ECO:0007669"/>
    <property type="project" value="TreeGrafter"/>
</dbReference>
<reference evidence="15 16" key="1">
    <citation type="journal article" date="2019" name="Commun. Biol.">
        <title>The bagworm genome reveals a unique fibroin gene that provides high tensile strength.</title>
        <authorList>
            <person name="Kono N."/>
            <person name="Nakamura H."/>
            <person name="Ohtoshi R."/>
            <person name="Tomita M."/>
            <person name="Numata K."/>
            <person name="Arakawa K."/>
        </authorList>
    </citation>
    <scope>NUCLEOTIDE SEQUENCE [LARGE SCALE GENOMIC DNA]</scope>
</reference>
<dbReference type="PANTHER" id="PTHR11923">
    <property type="entry name" value="SCAVENGER RECEPTOR CLASS B TYPE-1 SR-B1"/>
    <property type="match status" value="1"/>
</dbReference>
<name>A0A4C1ZSU9_EUMVA</name>
<keyword evidence="7 13" id="KW-1133">Transmembrane helix</keyword>
<evidence type="ECO:0000313" key="15">
    <source>
        <dbReference type="EMBL" id="GBP90748.1"/>
    </source>
</evidence>
<evidence type="ECO:0000256" key="8">
    <source>
        <dbReference type="ARBA" id="ARBA00023136"/>
    </source>
</evidence>
<sequence length="449" mass="50679">MMATEFQHSKSRMKIISLVLLNIRSADAAVCTAALETFFGCTNRGLTFLLRSEEVLNNSVPIVEEVGPYVYRLYIRRDMTAEENDTLSYKIVENFEFDRGVFSQQRARHGHHHQHAIPYRGKFSILFHILKQGIFLTSRFPPDLLCAILQAAEAQSSPMNTLNSASNSIFGAHTRRRRTGILAFDGMPICRTPAPALVPALGHERPGSPGREHLMKDGAESAEYKVHRGLTYHEDLGKIITWDGKTELILGQRFRPVSNHNDPKEILLLEVVVAVRPANKCCQAPTPLHQRERTRSVELRYQREVEYKGIDAYRFAANEWFLDNDDGCFCLNRTQGLAQADGCLHRGAMELYSCTGSFTVLTYPHFLFADFEYANGVVGVAPEVENHRIFVDLEPSVEIPDDLLDEIKTRLLRPLWLIDVLRPTLLAISALLVLVGIILIVVGVRSRNL</sequence>
<feature type="signal peptide" evidence="14">
    <location>
        <begin position="1"/>
        <end position="28"/>
    </location>
</feature>
<evidence type="ECO:0000256" key="2">
    <source>
        <dbReference type="ARBA" id="ARBA00010532"/>
    </source>
</evidence>
<dbReference type="STRING" id="151549.A0A4C1ZSU9"/>
<keyword evidence="14" id="KW-0732">Signal</keyword>
<evidence type="ECO:0000256" key="14">
    <source>
        <dbReference type="SAM" id="SignalP"/>
    </source>
</evidence>
<comment type="caution">
    <text evidence="15">The sequence shown here is derived from an EMBL/GenBank/DDBJ whole genome shotgun (WGS) entry which is preliminary data.</text>
</comment>
<evidence type="ECO:0000256" key="5">
    <source>
        <dbReference type="ARBA" id="ARBA00022692"/>
    </source>
</evidence>
<comment type="similarity">
    <text evidence="2">Belongs to the CD36 family.</text>
</comment>
<dbReference type="AlphaFoldDB" id="A0A4C1ZSU9"/>
<evidence type="ECO:0000256" key="13">
    <source>
        <dbReference type="SAM" id="Phobius"/>
    </source>
</evidence>
<dbReference type="EMBL" id="BGZK01002109">
    <property type="protein sequence ID" value="GBP90748.1"/>
    <property type="molecule type" value="Genomic_DNA"/>
</dbReference>
<evidence type="ECO:0000256" key="11">
    <source>
        <dbReference type="ARBA" id="ARBA00023180"/>
    </source>
</evidence>
<organism evidence="15 16">
    <name type="scientific">Eumeta variegata</name>
    <name type="common">Bagworm moth</name>
    <name type="synonym">Eumeta japonica</name>
    <dbReference type="NCBI Taxonomy" id="151549"/>
    <lineage>
        <taxon>Eukaryota</taxon>
        <taxon>Metazoa</taxon>
        <taxon>Ecdysozoa</taxon>
        <taxon>Arthropoda</taxon>
        <taxon>Hexapoda</taxon>
        <taxon>Insecta</taxon>
        <taxon>Pterygota</taxon>
        <taxon>Neoptera</taxon>
        <taxon>Endopterygota</taxon>
        <taxon>Lepidoptera</taxon>
        <taxon>Glossata</taxon>
        <taxon>Ditrysia</taxon>
        <taxon>Tineoidea</taxon>
        <taxon>Psychidae</taxon>
        <taxon>Oiketicinae</taxon>
        <taxon>Eumeta</taxon>
    </lineage>
</organism>
<comment type="subcellular location">
    <subcellularLocation>
        <location evidence="1">Cell membrane</location>
    </subcellularLocation>
</comment>
<evidence type="ECO:0000256" key="12">
    <source>
        <dbReference type="ARBA" id="ARBA00040645"/>
    </source>
</evidence>
<evidence type="ECO:0000256" key="9">
    <source>
        <dbReference type="ARBA" id="ARBA00023157"/>
    </source>
</evidence>
<keyword evidence="8 13" id="KW-0472">Membrane</keyword>
<protein>
    <recommendedName>
        <fullName evidence="12">Sensory neuron membrane protein 2</fullName>
    </recommendedName>
</protein>
<dbReference type="Proteomes" id="UP000299102">
    <property type="component" value="Unassembled WGS sequence"/>
</dbReference>
<evidence type="ECO:0000256" key="3">
    <source>
        <dbReference type="ARBA" id="ARBA00022475"/>
    </source>
</evidence>
<dbReference type="PANTHER" id="PTHR11923:SF109">
    <property type="entry name" value="SENSORY NEURON MEMBRANE PROTEIN 2"/>
    <property type="match status" value="1"/>
</dbReference>
<keyword evidence="6" id="KW-0552">Olfaction</keyword>
<feature type="transmembrane region" description="Helical" evidence="13">
    <location>
        <begin position="425"/>
        <end position="444"/>
    </location>
</feature>
<evidence type="ECO:0000256" key="10">
    <source>
        <dbReference type="ARBA" id="ARBA00023170"/>
    </source>
</evidence>
<feature type="chain" id="PRO_5020032097" description="Sensory neuron membrane protein 2" evidence="14">
    <location>
        <begin position="29"/>
        <end position="449"/>
    </location>
</feature>
<dbReference type="Pfam" id="PF01130">
    <property type="entry name" value="CD36"/>
    <property type="match status" value="1"/>
</dbReference>
<keyword evidence="11" id="KW-0325">Glycoprotein</keyword>
<evidence type="ECO:0000256" key="7">
    <source>
        <dbReference type="ARBA" id="ARBA00022989"/>
    </source>
</evidence>
<dbReference type="GO" id="GO:0007608">
    <property type="term" value="P:sensory perception of smell"/>
    <property type="evidence" value="ECO:0007669"/>
    <property type="project" value="UniProtKB-KW"/>
</dbReference>
<keyword evidence="9" id="KW-1015">Disulfide bond</keyword>
<evidence type="ECO:0000256" key="6">
    <source>
        <dbReference type="ARBA" id="ARBA00022725"/>
    </source>
</evidence>
<accession>A0A4C1ZSU9</accession>
<dbReference type="GO" id="GO:0005886">
    <property type="term" value="C:plasma membrane"/>
    <property type="evidence" value="ECO:0007669"/>
    <property type="project" value="UniProtKB-SubCell"/>
</dbReference>